<dbReference type="GO" id="GO:0008381">
    <property type="term" value="F:mechanosensitive monoatomic ion channel activity"/>
    <property type="evidence" value="ECO:0007669"/>
    <property type="project" value="InterPro"/>
</dbReference>
<dbReference type="Gene3D" id="1.10.287.1260">
    <property type="match status" value="1"/>
</dbReference>
<evidence type="ECO:0000256" key="4">
    <source>
        <dbReference type="ARBA" id="ARBA00023136"/>
    </source>
</evidence>
<dbReference type="PANTHER" id="PTHR30221:SF8">
    <property type="entry name" value="SMALL-CONDUCTANCE MECHANOSENSITIVE CHANNEL"/>
    <property type="match status" value="1"/>
</dbReference>
<proteinExistence type="predicted"/>
<reference evidence="7 8" key="1">
    <citation type="submission" date="2020-05" db="EMBL/GenBank/DDBJ databases">
        <title>Sulfurimonas marisnigri, sp. nov., and Sulfurimonas baltica, sp. nov., manganese oxide reducing chemolithoautotrophs of the class Epsilonproteobacteria isolated from the pelagic redoxclines of the Black and Baltic Seas and emended description of the genus Sulfurimonas.</title>
        <authorList>
            <person name="Henkel J.V."/>
            <person name="Laudan C."/>
            <person name="Werner J."/>
            <person name="Neu T."/>
            <person name="Plewe S."/>
            <person name="Sproer C."/>
            <person name="Bunk B."/>
            <person name="Schulz-Vogt H.N."/>
        </authorList>
    </citation>
    <scope>NUCLEOTIDE SEQUENCE [LARGE SCALE GENOMIC DNA]</scope>
    <source>
        <strain evidence="7 8">SoZ1</strain>
    </source>
</reference>
<feature type="transmembrane region" description="Helical" evidence="5">
    <location>
        <begin position="77"/>
        <end position="105"/>
    </location>
</feature>
<dbReference type="Proteomes" id="UP000593836">
    <property type="component" value="Chromosome"/>
</dbReference>
<evidence type="ECO:0000259" key="6">
    <source>
        <dbReference type="Pfam" id="PF00924"/>
    </source>
</evidence>
<dbReference type="SUPFAM" id="SSF50182">
    <property type="entry name" value="Sm-like ribonucleoproteins"/>
    <property type="match status" value="1"/>
</dbReference>
<dbReference type="Pfam" id="PF00924">
    <property type="entry name" value="MS_channel_2nd"/>
    <property type="match status" value="1"/>
</dbReference>
<evidence type="ECO:0000256" key="5">
    <source>
        <dbReference type="SAM" id="Phobius"/>
    </source>
</evidence>
<dbReference type="Gene3D" id="2.30.30.60">
    <property type="match status" value="1"/>
</dbReference>
<evidence type="ECO:0000256" key="3">
    <source>
        <dbReference type="ARBA" id="ARBA00022989"/>
    </source>
</evidence>
<keyword evidence="2 5" id="KW-0812">Transmembrane</keyword>
<dbReference type="InterPro" id="IPR023408">
    <property type="entry name" value="MscS_beta-dom_sf"/>
</dbReference>
<organism evidence="7 8">
    <name type="scientific">Candidatus Sulfurimonas marisnigri</name>
    <dbReference type="NCBI Taxonomy" id="2740405"/>
    <lineage>
        <taxon>Bacteria</taxon>
        <taxon>Pseudomonadati</taxon>
        <taxon>Campylobacterota</taxon>
        <taxon>Epsilonproteobacteria</taxon>
        <taxon>Campylobacterales</taxon>
        <taxon>Sulfurimonadaceae</taxon>
        <taxon>Sulfurimonas</taxon>
    </lineage>
</organism>
<keyword evidence="4 5" id="KW-0472">Membrane</keyword>
<protein>
    <submittedName>
        <fullName evidence="7">Mechanosensitive ion channel</fullName>
    </submittedName>
</protein>
<name>A0A7S7LY63_9BACT</name>
<accession>A0A7S7LY63</accession>
<evidence type="ECO:0000313" key="8">
    <source>
        <dbReference type="Proteomes" id="UP000593836"/>
    </source>
</evidence>
<dbReference type="GO" id="GO:0016020">
    <property type="term" value="C:membrane"/>
    <property type="evidence" value="ECO:0007669"/>
    <property type="project" value="UniProtKB-SubCell"/>
</dbReference>
<sequence>MDNSIFWSLGTLLITYISIRLFKRAIKRVANSKHVAEKRIYYIEKVFEFLFIITAFIIFAFIWSVDIKGVSVFASSIFAIIGVAMFAQWSILSNITASIIIFFTFPARVGDKIKIVDGDNSIEGIIKEIALFQIELRDSENNLVMYPNNLLLQKPVIKIV</sequence>
<dbReference type="InterPro" id="IPR010920">
    <property type="entry name" value="LSM_dom_sf"/>
</dbReference>
<evidence type="ECO:0000313" key="7">
    <source>
        <dbReference type="EMBL" id="QOY53633.1"/>
    </source>
</evidence>
<gene>
    <name evidence="7" type="ORF">HUE87_06830</name>
</gene>
<evidence type="ECO:0000256" key="1">
    <source>
        <dbReference type="ARBA" id="ARBA00004370"/>
    </source>
</evidence>
<keyword evidence="3 5" id="KW-1133">Transmembrane helix</keyword>
<evidence type="ECO:0000256" key="2">
    <source>
        <dbReference type="ARBA" id="ARBA00022692"/>
    </source>
</evidence>
<dbReference type="InterPro" id="IPR006685">
    <property type="entry name" value="MscS_channel_2nd"/>
</dbReference>
<dbReference type="RefSeq" id="WP_194365468.1">
    <property type="nucleotide sequence ID" value="NZ_CP054493.1"/>
</dbReference>
<feature type="transmembrane region" description="Helical" evidence="5">
    <location>
        <begin position="6"/>
        <end position="26"/>
    </location>
</feature>
<dbReference type="InterPro" id="IPR045275">
    <property type="entry name" value="MscS_archaea/bacteria_type"/>
</dbReference>
<feature type="transmembrane region" description="Helical" evidence="5">
    <location>
        <begin position="46"/>
        <end position="65"/>
    </location>
</feature>
<comment type="subcellular location">
    <subcellularLocation>
        <location evidence="1">Membrane</location>
    </subcellularLocation>
</comment>
<feature type="domain" description="Mechanosensitive ion channel MscS" evidence="6">
    <location>
        <begin position="91"/>
        <end position="156"/>
    </location>
</feature>
<dbReference type="AlphaFoldDB" id="A0A7S7LY63"/>
<dbReference type="KEGG" id="smas:HUE87_06830"/>
<dbReference type="EMBL" id="CP054493">
    <property type="protein sequence ID" value="QOY53633.1"/>
    <property type="molecule type" value="Genomic_DNA"/>
</dbReference>
<keyword evidence="8" id="KW-1185">Reference proteome</keyword>
<dbReference type="PANTHER" id="PTHR30221">
    <property type="entry name" value="SMALL-CONDUCTANCE MECHANOSENSITIVE CHANNEL"/>
    <property type="match status" value="1"/>
</dbReference>